<organism evidence="17 18">
    <name type="scientific">Ureaplasma parvum serovar 3 (strain ATCC 27815 / 27 / NCTC 11736)</name>
    <dbReference type="NCBI Taxonomy" id="505682"/>
    <lineage>
        <taxon>Bacteria</taxon>
        <taxon>Bacillati</taxon>
        <taxon>Mycoplasmatota</taxon>
        <taxon>Mycoplasmoidales</taxon>
        <taxon>Mycoplasmoidaceae</taxon>
        <taxon>Ureaplasma</taxon>
    </lineage>
</organism>
<keyword evidence="12 15" id="KW-0460">Magnesium</keyword>
<dbReference type="GO" id="GO:0000287">
    <property type="term" value="F:magnesium ion binding"/>
    <property type="evidence" value="ECO:0007669"/>
    <property type="project" value="TreeGrafter"/>
</dbReference>
<keyword evidence="10 15" id="KW-0660">Purine salvage</keyword>
<evidence type="ECO:0000256" key="3">
    <source>
        <dbReference type="ARBA" id="ARBA00004669"/>
    </source>
</evidence>
<dbReference type="KEGG" id="upa:UPA3_0107"/>
<comment type="catalytic activity">
    <reaction evidence="13">
        <text>GMP + diphosphate = guanine + 5-phospho-alpha-D-ribose 1-diphosphate</text>
        <dbReference type="Rhea" id="RHEA:25424"/>
        <dbReference type="ChEBI" id="CHEBI:16235"/>
        <dbReference type="ChEBI" id="CHEBI:33019"/>
        <dbReference type="ChEBI" id="CHEBI:58017"/>
        <dbReference type="ChEBI" id="CHEBI:58115"/>
        <dbReference type="EC" id="2.4.2.8"/>
    </reaction>
    <physiologicalReaction direction="right-to-left" evidence="13">
        <dbReference type="Rhea" id="RHEA:25426"/>
    </physiologicalReaction>
</comment>
<dbReference type="AlphaFoldDB" id="A0A2C9DYU2"/>
<dbReference type="Gene3D" id="3.40.50.2020">
    <property type="match status" value="1"/>
</dbReference>
<keyword evidence="9 15" id="KW-0479">Metal-binding</keyword>
<evidence type="ECO:0000256" key="12">
    <source>
        <dbReference type="ARBA" id="ARBA00022842"/>
    </source>
</evidence>
<dbReference type="GO" id="GO:0032264">
    <property type="term" value="P:IMP salvage"/>
    <property type="evidence" value="ECO:0007669"/>
    <property type="project" value="UniProtKB-UniPathway"/>
</dbReference>
<comment type="similarity">
    <text evidence="5 15">Belongs to the purine/pyrimidine phosphoribosyltransferase family.</text>
</comment>
<keyword evidence="8 15" id="KW-0808">Transferase</keyword>
<keyword evidence="11 15" id="KW-0547">Nucleotide-binding</keyword>
<evidence type="ECO:0000256" key="13">
    <source>
        <dbReference type="ARBA" id="ARBA00048811"/>
    </source>
</evidence>
<evidence type="ECO:0000313" key="18">
    <source>
        <dbReference type="Proteomes" id="UP000002162"/>
    </source>
</evidence>
<dbReference type="GO" id="GO:0000166">
    <property type="term" value="F:nucleotide binding"/>
    <property type="evidence" value="ECO:0007669"/>
    <property type="project" value="UniProtKB-KW"/>
</dbReference>
<evidence type="ECO:0000256" key="15">
    <source>
        <dbReference type="RuleBase" id="RU364099"/>
    </source>
</evidence>
<keyword evidence="6 15" id="KW-0963">Cytoplasm</keyword>
<dbReference type="GO" id="GO:0006178">
    <property type="term" value="P:guanine salvage"/>
    <property type="evidence" value="ECO:0007669"/>
    <property type="project" value="TreeGrafter"/>
</dbReference>
<comment type="pathway">
    <text evidence="4">Purine metabolism; GMP biosynthesis via salvage pathway; GMP from guanine: step 1/1.</text>
</comment>
<dbReference type="GO" id="GO:0005829">
    <property type="term" value="C:cytosol"/>
    <property type="evidence" value="ECO:0007669"/>
    <property type="project" value="TreeGrafter"/>
</dbReference>
<dbReference type="GO" id="GO:0004422">
    <property type="term" value="F:hypoxanthine phosphoribosyltransferase activity"/>
    <property type="evidence" value="ECO:0007669"/>
    <property type="project" value="InterPro"/>
</dbReference>
<evidence type="ECO:0000256" key="8">
    <source>
        <dbReference type="ARBA" id="ARBA00022679"/>
    </source>
</evidence>
<evidence type="ECO:0000256" key="6">
    <source>
        <dbReference type="ARBA" id="ARBA00022490"/>
    </source>
</evidence>
<dbReference type="GO" id="GO:0006166">
    <property type="term" value="P:purine ribonucleoside salvage"/>
    <property type="evidence" value="ECO:0007669"/>
    <property type="project" value="UniProtKB-KW"/>
</dbReference>
<dbReference type="EMBL" id="CP000942">
    <property type="protein sequence ID" value="ACA33124.1"/>
    <property type="molecule type" value="Genomic_DNA"/>
</dbReference>
<dbReference type="InterPro" id="IPR005904">
    <property type="entry name" value="Hxn_phspho_trans"/>
</dbReference>
<dbReference type="Proteomes" id="UP000002162">
    <property type="component" value="Chromosome"/>
</dbReference>
<comment type="pathway">
    <text evidence="3 15">Purine metabolism; IMP biosynthesis via salvage pathway; IMP from hypoxanthine: step 1/1.</text>
</comment>
<comment type="cofactor">
    <cofactor evidence="1 15">
        <name>Mg(2+)</name>
        <dbReference type="ChEBI" id="CHEBI:18420"/>
    </cofactor>
</comment>
<dbReference type="GO" id="GO:0046100">
    <property type="term" value="P:hypoxanthine metabolic process"/>
    <property type="evidence" value="ECO:0007669"/>
    <property type="project" value="TreeGrafter"/>
</dbReference>
<accession>A0A2C9DYU2</accession>
<comment type="subcellular location">
    <subcellularLocation>
        <location evidence="2 15">Cytoplasm</location>
    </subcellularLocation>
</comment>
<dbReference type="InterPro" id="IPR000836">
    <property type="entry name" value="PRTase_dom"/>
</dbReference>
<keyword evidence="7 15" id="KW-0328">Glycosyltransferase</keyword>
<evidence type="ECO:0000256" key="9">
    <source>
        <dbReference type="ARBA" id="ARBA00022723"/>
    </source>
</evidence>
<dbReference type="NCBIfam" id="TIGR01203">
    <property type="entry name" value="HGPRTase"/>
    <property type="match status" value="1"/>
</dbReference>
<evidence type="ECO:0000256" key="5">
    <source>
        <dbReference type="ARBA" id="ARBA00008391"/>
    </source>
</evidence>
<protein>
    <recommendedName>
        <fullName evidence="15">Hypoxanthine phosphoribosyltransferase</fullName>
        <ecNumber evidence="15">2.4.2.8</ecNumber>
    </recommendedName>
</protein>
<sequence>MIKNQKTRNDGIKMKDIDPRIKEVLITEEQIDQKITEAANWINKEYEGKEPIIIGILKGCIPFIGKLLPKIKIDMKLDFLAISSFKGATSAQTEPEIITDLKFEVKDRDLILVEDIVDTGRTIKKVYDLLKIRGARSIKLVTLVDKKDGRLVDLQADFVCCDIPLVFIVGFGLDYKEIMRNLPYIGVLKEEVYQNDLNNKNEGDGE</sequence>
<dbReference type="PANTHER" id="PTHR43340">
    <property type="entry name" value="HYPOXANTHINE-GUANINE PHOSPHORIBOSYLTRANSFERASE"/>
    <property type="match status" value="1"/>
</dbReference>
<dbReference type="CDD" id="cd06223">
    <property type="entry name" value="PRTases_typeI"/>
    <property type="match status" value="1"/>
</dbReference>
<dbReference type="HOGENOM" id="CLU_073615_0_1_14"/>
<evidence type="ECO:0000256" key="4">
    <source>
        <dbReference type="ARBA" id="ARBA00004676"/>
    </source>
</evidence>
<dbReference type="FunFam" id="3.40.50.2020:FF:000006">
    <property type="entry name" value="Hypoxanthine phosphoribosyltransferase"/>
    <property type="match status" value="1"/>
</dbReference>
<evidence type="ECO:0000256" key="2">
    <source>
        <dbReference type="ARBA" id="ARBA00004496"/>
    </source>
</evidence>
<dbReference type="SUPFAM" id="SSF53271">
    <property type="entry name" value="PRTase-like"/>
    <property type="match status" value="1"/>
</dbReference>
<gene>
    <name evidence="17" type="primary">hpt</name>
    <name evidence="17" type="ordered locus">UPA3_0107</name>
</gene>
<reference evidence="17 18" key="1">
    <citation type="submission" date="2008-02" db="EMBL/GenBank/DDBJ databases">
        <title>Genome sequence of Ureaplasma parvum serovar 3.</title>
        <authorList>
            <person name="Methe B.A."/>
            <person name="Glass J."/>
            <person name="Waites K."/>
            <person name="Shrivastava S."/>
        </authorList>
    </citation>
    <scope>NUCLEOTIDE SEQUENCE [LARGE SCALE GENOMIC DNA]</scope>
    <source>
        <strain evidence="18">ATCC 27815 / 27 / NCTC 11736</strain>
    </source>
</reference>
<name>A0A2C9DYU2_UREP2</name>
<evidence type="ECO:0000256" key="1">
    <source>
        <dbReference type="ARBA" id="ARBA00001946"/>
    </source>
</evidence>
<dbReference type="GO" id="GO:0032263">
    <property type="term" value="P:GMP salvage"/>
    <property type="evidence" value="ECO:0007669"/>
    <property type="project" value="TreeGrafter"/>
</dbReference>
<evidence type="ECO:0000256" key="14">
    <source>
        <dbReference type="ARBA" id="ARBA00049402"/>
    </source>
</evidence>
<evidence type="ECO:0000256" key="11">
    <source>
        <dbReference type="ARBA" id="ARBA00022741"/>
    </source>
</evidence>
<evidence type="ECO:0000259" key="16">
    <source>
        <dbReference type="Pfam" id="PF00156"/>
    </source>
</evidence>
<dbReference type="InterPro" id="IPR050408">
    <property type="entry name" value="HGPRT"/>
</dbReference>
<dbReference type="InterPro" id="IPR029057">
    <property type="entry name" value="PRTase-like"/>
</dbReference>
<dbReference type="GO" id="GO:0052657">
    <property type="term" value="F:guanine phosphoribosyltransferase activity"/>
    <property type="evidence" value="ECO:0007669"/>
    <property type="project" value="UniProtKB-ARBA"/>
</dbReference>
<evidence type="ECO:0000313" key="17">
    <source>
        <dbReference type="EMBL" id="ACA33124.1"/>
    </source>
</evidence>
<evidence type="ECO:0000256" key="7">
    <source>
        <dbReference type="ARBA" id="ARBA00022676"/>
    </source>
</evidence>
<dbReference type="Pfam" id="PF00156">
    <property type="entry name" value="Pribosyltran"/>
    <property type="match status" value="1"/>
</dbReference>
<comment type="catalytic activity">
    <reaction evidence="14">
        <text>IMP + diphosphate = hypoxanthine + 5-phospho-alpha-D-ribose 1-diphosphate</text>
        <dbReference type="Rhea" id="RHEA:17973"/>
        <dbReference type="ChEBI" id="CHEBI:17368"/>
        <dbReference type="ChEBI" id="CHEBI:33019"/>
        <dbReference type="ChEBI" id="CHEBI:58017"/>
        <dbReference type="ChEBI" id="CHEBI:58053"/>
        <dbReference type="EC" id="2.4.2.8"/>
    </reaction>
    <physiologicalReaction direction="right-to-left" evidence="14">
        <dbReference type="Rhea" id="RHEA:17975"/>
    </physiologicalReaction>
</comment>
<dbReference type="PANTHER" id="PTHR43340:SF1">
    <property type="entry name" value="HYPOXANTHINE PHOSPHORIBOSYLTRANSFERASE"/>
    <property type="match status" value="1"/>
</dbReference>
<dbReference type="UniPathway" id="UPA00591">
    <property type="reaction ID" value="UER00648"/>
</dbReference>
<evidence type="ECO:0000256" key="10">
    <source>
        <dbReference type="ARBA" id="ARBA00022726"/>
    </source>
</evidence>
<feature type="domain" description="Phosphoribosyltransferase" evidence="16">
    <location>
        <begin position="30"/>
        <end position="175"/>
    </location>
</feature>
<dbReference type="EC" id="2.4.2.8" evidence="15"/>
<proteinExistence type="inferred from homology"/>